<gene>
    <name evidence="1" type="ORF">ANN_09644</name>
</gene>
<feature type="non-terminal residue" evidence="1">
    <location>
        <position position="1"/>
    </location>
</feature>
<organism evidence="1 2">
    <name type="scientific">Periplaneta americana</name>
    <name type="common">American cockroach</name>
    <name type="synonym">Blatta americana</name>
    <dbReference type="NCBI Taxonomy" id="6978"/>
    <lineage>
        <taxon>Eukaryota</taxon>
        <taxon>Metazoa</taxon>
        <taxon>Ecdysozoa</taxon>
        <taxon>Arthropoda</taxon>
        <taxon>Hexapoda</taxon>
        <taxon>Insecta</taxon>
        <taxon>Pterygota</taxon>
        <taxon>Neoptera</taxon>
        <taxon>Polyneoptera</taxon>
        <taxon>Dictyoptera</taxon>
        <taxon>Blattodea</taxon>
        <taxon>Blattoidea</taxon>
        <taxon>Blattidae</taxon>
        <taxon>Blattinae</taxon>
        <taxon>Periplaneta</taxon>
    </lineage>
</organism>
<evidence type="ECO:0000313" key="2">
    <source>
        <dbReference type="Proteomes" id="UP001148838"/>
    </source>
</evidence>
<name>A0ABQ8TNL4_PERAM</name>
<keyword evidence="2" id="KW-1185">Reference proteome</keyword>
<proteinExistence type="predicted"/>
<reference evidence="1 2" key="1">
    <citation type="journal article" date="2022" name="Allergy">
        <title>Genome assembly and annotation of Periplaneta americana reveal a comprehensive cockroach allergen profile.</title>
        <authorList>
            <person name="Wang L."/>
            <person name="Xiong Q."/>
            <person name="Saelim N."/>
            <person name="Wang L."/>
            <person name="Nong W."/>
            <person name="Wan A.T."/>
            <person name="Shi M."/>
            <person name="Liu X."/>
            <person name="Cao Q."/>
            <person name="Hui J.H.L."/>
            <person name="Sookrung N."/>
            <person name="Leung T.F."/>
            <person name="Tungtrongchitr A."/>
            <person name="Tsui S.K.W."/>
        </authorList>
    </citation>
    <scope>NUCLEOTIDE SEQUENCE [LARGE SCALE GENOMIC DNA]</scope>
    <source>
        <strain evidence="1">PWHHKU_190912</strain>
    </source>
</reference>
<sequence>ARTTITRLDLGENLTKADACIPELKAIALQALNDWYPESRWLRIFTDGSFYESKECAGLECTVKPLASRAVLVALGWQIGGHKPCLKAIAWKTGFPRSCFDRSFKNEFLLDLQIKSDGKKWAGLVDKSEILPDHPHKETVAAIQIATEHNCLAEYLYKLGILPSPQCVICNEQDHTCGVMVSASGCETRWP</sequence>
<dbReference type="EMBL" id="JAJSOF020000005">
    <property type="protein sequence ID" value="KAJ4447637.1"/>
    <property type="molecule type" value="Genomic_DNA"/>
</dbReference>
<evidence type="ECO:0000313" key="1">
    <source>
        <dbReference type="EMBL" id="KAJ4447637.1"/>
    </source>
</evidence>
<protein>
    <submittedName>
        <fullName evidence="1">Uncharacterized protein</fullName>
    </submittedName>
</protein>
<feature type="non-terminal residue" evidence="1">
    <location>
        <position position="191"/>
    </location>
</feature>
<accession>A0ABQ8TNL4</accession>
<comment type="caution">
    <text evidence="1">The sequence shown here is derived from an EMBL/GenBank/DDBJ whole genome shotgun (WGS) entry which is preliminary data.</text>
</comment>
<dbReference type="Proteomes" id="UP001148838">
    <property type="component" value="Unassembled WGS sequence"/>
</dbReference>